<reference evidence="2 3" key="1">
    <citation type="submission" date="2013-02" db="EMBL/GenBank/DDBJ databases">
        <authorList>
            <person name="Harkins D.M."/>
            <person name="Durkin A.S."/>
            <person name="Brinkac L.M."/>
            <person name="Haft D.H."/>
            <person name="Selengut J.D."/>
            <person name="Sanka R."/>
            <person name="DePew J."/>
            <person name="Purushe J."/>
            <person name="Tulsiani S.M."/>
            <person name="Graham G.C."/>
            <person name="Burns M.-A."/>
            <person name="Dohnt M.F."/>
            <person name="Smythe L.D."/>
            <person name="McKay D.B."/>
            <person name="Craig S.B."/>
            <person name="Vinetz J.M."/>
            <person name="Sutton G.G."/>
            <person name="Nierman W.C."/>
            <person name="Fouts D.E."/>
        </authorList>
    </citation>
    <scope>NUCLEOTIDE SEQUENCE [LARGE SCALE GENOMIC DNA]</scope>
    <source>
        <strain evidence="2 3">LT2050</strain>
    </source>
</reference>
<dbReference type="InterPro" id="IPR045865">
    <property type="entry name" value="ACT-like_dom_sf"/>
</dbReference>
<gene>
    <name evidence="2" type="ORF">LEP1GSC150_2989</name>
</gene>
<dbReference type="SUPFAM" id="SSF55021">
    <property type="entry name" value="ACT-like"/>
    <property type="match status" value="1"/>
</dbReference>
<dbReference type="Pfam" id="PF13291">
    <property type="entry name" value="ACT_4"/>
    <property type="match status" value="1"/>
</dbReference>
<protein>
    <submittedName>
        <fullName evidence="2">ACT domain protein</fullName>
    </submittedName>
</protein>
<proteinExistence type="predicted"/>
<evidence type="ECO:0000313" key="3">
    <source>
        <dbReference type="Proteomes" id="UP000011778"/>
    </source>
</evidence>
<dbReference type="EMBL" id="AFMD02000095">
    <property type="protein sequence ID" value="EMG23515.1"/>
    <property type="molecule type" value="Genomic_DNA"/>
</dbReference>
<dbReference type="PROSITE" id="PS51671">
    <property type="entry name" value="ACT"/>
    <property type="match status" value="1"/>
</dbReference>
<dbReference type="InterPro" id="IPR002912">
    <property type="entry name" value="ACT_dom"/>
</dbReference>
<organism evidence="2 3">
    <name type="scientific">Leptospira interrogans serovar Copenhageni str. LT2050</name>
    <dbReference type="NCBI Taxonomy" id="1001598"/>
    <lineage>
        <taxon>Bacteria</taxon>
        <taxon>Pseudomonadati</taxon>
        <taxon>Spirochaetota</taxon>
        <taxon>Spirochaetia</taxon>
        <taxon>Leptospirales</taxon>
        <taxon>Leptospiraceae</taxon>
        <taxon>Leptospira</taxon>
    </lineage>
</organism>
<dbReference type="Proteomes" id="UP000011778">
    <property type="component" value="Unassembled WGS sequence"/>
</dbReference>
<feature type="domain" description="ACT" evidence="1">
    <location>
        <begin position="90"/>
        <end position="164"/>
    </location>
</feature>
<name>M3GDL6_LEPIT</name>
<comment type="caution">
    <text evidence="2">The sequence shown here is derived from an EMBL/GenBank/DDBJ whole genome shotgun (WGS) entry which is preliminary data.</text>
</comment>
<evidence type="ECO:0000259" key="1">
    <source>
        <dbReference type="PROSITE" id="PS51671"/>
    </source>
</evidence>
<dbReference type="AlphaFoldDB" id="M3GDL6"/>
<feature type="non-terminal residue" evidence="2">
    <location>
        <position position="1"/>
    </location>
</feature>
<sequence>KKKPSSKPTKQIDLAAGKVIVAGLRGIPVRLSGCCSPLPGDGIIGFVTRGRGVSIHKKGCVTAKQQEQEESMRVITVEWDYGQSESIPVLIEVKSKDRQGIFMEIVKSISNTQTNIRESKASTDQRGNLVASFEVDVEHLDQLKEILSNLKQIPDVYQAHRIKN</sequence>
<dbReference type="Gene3D" id="3.30.70.260">
    <property type="match status" value="1"/>
</dbReference>
<evidence type="ECO:0000313" key="2">
    <source>
        <dbReference type="EMBL" id="EMG23515.1"/>
    </source>
</evidence>
<accession>M3GDL6</accession>
<dbReference type="CDD" id="cd04876">
    <property type="entry name" value="ACT_RelA-SpoT"/>
    <property type="match status" value="1"/>
</dbReference>